<evidence type="ECO:0000256" key="4">
    <source>
        <dbReference type="ARBA" id="ARBA00022692"/>
    </source>
</evidence>
<proteinExistence type="inferred from homology"/>
<dbReference type="PANTHER" id="PTHR37937:SF1">
    <property type="entry name" value="CONJUGATIVE TRANSFER: DNA TRANSPORT"/>
    <property type="match status" value="1"/>
</dbReference>
<accession>A0A8J3K0F1</accession>
<keyword evidence="3" id="KW-1003">Cell membrane</keyword>
<evidence type="ECO:0000256" key="2">
    <source>
        <dbReference type="ARBA" id="ARBA00008806"/>
    </source>
</evidence>
<evidence type="ECO:0000313" key="8">
    <source>
        <dbReference type="Proteomes" id="UP000619293"/>
    </source>
</evidence>
<organism evidence="7 8">
    <name type="scientific">Catellatospora chokoriensis</name>
    <dbReference type="NCBI Taxonomy" id="310353"/>
    <lineage>
        <taxon>Bacteria</taxon>
        <taxon>Bacillati</taxon>
        <taxon>Actinomycetota</taxon>
        <taxon>Actinomycetes</taxon>
        <taxon>Micromonosporales</taxon>
        <taxon>Micromonosporaceae</taxon>
        <taxon>Catellatospora</taxon>
    </lineage>
</organism>
<keyword evidence="6" id="KW-0472">Membrane</keyword>
<dbReference type="CDD" id="cd01127">
    <property type="entry name" value="TrwB_TraG_TraD_VirD4"/>
    <property type="match status" value="1"/>
</dbReference>
<comment type="caution">
    <text evidence="7">The sequence shown here is derived from an EMBL/GenBank/DDBJ whole genome shotgun (WGS) entry which is preliminary data.</text>
</comment>
<dbReference type="SUPFAM" id="SSF52540">
    <property type="entry name" value="P-loop containing nucleoside triphosphate hydrolases"/>
    <property type="match status" value="1"/>
</dbReference>
<dbReference type="Pfam" id="PF02534">
    <property type="entry name" value="T4SS-DNA_transf"/>
    <property type="match status" value="1"/>
</dbReference>
<dbReference type="InterPro" id="IPR003688">
    <property type="entry name" value="TraG/VirD4"/>
</dbReference>
<name>A0A8J3K0F1_9ACTN</name>
<dbReference type="RefSeq" id="WP_203736321.1">
    <property type="nucleotide sequence ID" value="NZ_BAAALB010000031.1"/>
</dbReference>
<evidence type="ECO:0000256" key="5">
    <source>
        <dbReference type="ARBA" id="ARBA00022989"/>
    </source>
</evidence>
<evidence type="ECO:0008006" key="9">
    <source>
        <dbReference type="Google" id="ProtNLM"/>
    </source>
</evidence>
<dbReference type="Gene3D" id="3.40.50.300">
    <property type="entry name" value="P-loop containing nucleotide triphosphate hydrolases"/>
    <property type="match status" value="1"/>
</dbReference>
<keyword evidence="8" id="KW-1185">Reference proteome</keyword>
<sequence length="377" mass="41205">MLRPTAYGDVSWWERRRIPWRELGFRVVRVGRQWVYTSYERMVLLLAPTQAGKTVTMANFLVDARGAAVATTTKVDLVDLTVAARVPIGPVYVFNPEQLGDGSDRYRSNLRWNPIIGCEDPTEARQRAANMVAGARGMGGVGDREFWEGQAVRVLGAALHAAALGGATMMDVLTWVSRPEDHDNEVRSMLRRSLASEAMIENWSHLASTNVATRTSITTGVIPALEWLQDPTVAAVALGAAEEQFDVAQFIREKGTLYLLANDREHGGVAPLFSALVSAIFEQAKLLSTRQPGGRLDPGLSLTLDEVANMCPLPLHRIASDSAGRGITMQLGFQSKAQMAWKWGEAAAQIIWDQAGLKLIFGGYSCRRGTCWCSCAG</sequence>
<reference evidence="7 8" key="1">
    <citation type="submission" date="2021-01" db="EMBL/GenBank/DDBJ databases">
        <title>Whole genome shotgun sequence of Catellatospora chokoriensis NBRC 107358.</title>
        <authorList>
            <person name="Komaki H."/>
            <person name="Tamura T."/>
        </authorList>
    </citation>
    <scope>NUCLEOTIDE SEQUENCE [LARGE SCALE GENOMIC DNA]</scope>
    <source>
        <strain evidence="7 8">NBRC 107358</strain>
    </source>
</reference>
<dbReference type="GO" id="GO:0005886">
    <property type="term" value="C:plasma membrane"/>
    <property type="evidence" value="ECO:0007669"/>
    <property type="project" value="UniProtKB-SubCell"/>
</dbReference>
<evidence type="ECO:0000313" key="7">
    <source>
        <dbReference type="EMBL" id="GIF90661.1"/>
    </source>
</evidence>
<comment type="similarity">
    <text evidence="2">Belongs to the VirD4/TraG family.</text>
</comment>
<evidence type="ECO:0000256" key="3">
    <source>
        <dbReference type="ARBA" id="ARBA00022475"/>
    </source>
</evidence>
<dbReference type="InterPro" id="IPR027417">
    <property type="entry name" value="P-loop_NTPase"/>
</dbReference>
<dbReference type="PANTHER" id="PTHR37937">
    <property type="entry name" value="CONJUGATIVE TRANSFER: DNA TRANSPORT"/>
    <property type="match status" value="1"/>
</dbReference>
<gene>
    <name evidence="7" type="ORF">Cch02nite_41050</name>
</gene>
<dbReference type="AlphaFoldDB" id="A0A8J3K0F1"/>
<protein>
    <recommendedName>
        <fullName evidence="9">Type IV secretory system Conjugative DNA transfer</fullName>
    </recommendedName>
</protein>
<dbReference type="EMBL" id="BONG01000025">
    <property type="protein sequence ID" value="GIF90661.1"/>
    <property type="molecule type" value="Genomic_DNA"/>
</dbReference>
<dbReference type="Proteomes" id="UP000619293">
    <property type="component" value="Unassembled WGS sequence"/>
</dbReference>
<comment type="subcellular location">
    <subcellularLocation>
        <location evidence="1">Cell membrane</location>
        <topology evidence="1">Multi-pass membrane protein</topology>
    </subcellularLocation>
</comment>
<dbReference type="InterPro" id="IPR051539">
    <property type="entry name" value="T4SS-coupling_protein"/>
</dbReference>
<evidence type="ECO:0000256" key="1">
    <source>
        <dbReference type="ARBA" id="ARBA00004651"/>
    </source>
</evidence>
<evidence type="ECO:0000256" key="6">
    <source>
        <dbReference type="ARBA" id="ARBA00023136"/>
    </source>
</evidence>
<keyword evidence="5" id="KW-1133">Transmembrane helix</keyword>
<keyword evidence="4" id="KW-0812">Transmembrane</keyword>